<proteinExistence type="predicted"/>
<comment type="caution">
    <text evidence="1">The sequence shown here is derived from an EMBL/GenBank/DDBJ whole genome shotgun (WGS) entry which is preliminary data.</text>
</comment>
<sequence>MRIPGSGRAMVTASWRPPDLISYVDTILSASLMDLETPRENASRVSKKVHTEHAEENIRFPRALELELRAVVSHHVGAGNQTWFLCKNSPNNRSEPELRLGKLSGIDYY</sequence>
<dbReference type="EMBL" id="JBBHLL010000022">
    <property type="protein sequence ID" value="KAK7829213.1"/>
    <property type="molecule type" value="Genomic_DNA"/>
</dbReference>
<accession>A0AAW0JR53</accession>
<keyword evidence="2" id="KW-1185">Reference proteome</keyword>
<dbReference type="AlphaFoldDB" id="A0AAW0JR53"/>
<organism evidence="1 2">
    <name type="scientific">Myodes glareolus</name>
    <name type="common">Bank vole</name>
    <name type="synonym">Clethrionomys glareolus</name>
    <dbReference type="NCBI Taxonomy" id="447135"/>
    <lineage>
        <taxon>Eukaryota</taxon>
        <taxon>Metazoa</taxon>
        <taxon>Chordata</taxon>
        <taxon>Craniata</taxon>
        <taxon>Vertebrata</taxon>
        <taxon>Euteleostomi</taxon>
        <taxon>Mammalia</taxon>
        <taxon>Eutheria</taxon>
        <taxon>Euarchontoglires</taxon>
        <taxon>Glires</taxon>
        <taxon>Rodentia</taxon>
        <taxon>Myomorpha</taxon>
        <taxon>Muroidea</taxon>
        <taxon>Cricetidae</taxon>
        <taxon>Arvicolinae</taxon>
        <taxon>Myodes</taxon>
    </lineage>
</organism>
<evidence type="ECO:0000313" key="1">
    <source>
        <dbReference type="EMBL" id="KAK7829213.1"/>
    </source>
</evidence>
<name>A0AAW0JR53_MYOGA</name>
<protein>
    <submittedName>
        <fullName evidence="1">Uncharacterized protein</fullName>
    </submittedName>
</protein>
<reference evidence="1 2" key="1">
    <citation type="journal article" date="2023" name="bioRxiv">
        <title>Conserved and derived expression patterns and positive selection on dental genes reveal complex evolutionary context of ever-growing rodent molars.</title>
        <authorList>
            <person name="Calamari Z.T."/>
            <person name="Song A."/>
            <person name="Cohen E."/>
            <person name="Akter M."/>
            <person name="Roy R.D."/>
            <person name="Hallikas O."/>
            <person name="Christensen M.M."/>
            <person name="Li P."/>
            <person name="Marangoni P."/>
            <person name="Jernvall J."/>
            <person name="Klein O.D."/>
        </authorList>
    </citation>
    <scope>NUCLEOTIDE SEQUENCE [LARGE SCALE GENOMIC DNA]</scope>
    <source>
        <strain evidence="1">V071</strain>
    </source>
</reference>
<evidence type="ECO:0000313" key="2">
    <source>
        <dbReference type="Proteomes" id="UP001488838"/>
    </source>
</evidence>
<gene>
    <name evidence="1" type="ORF">U0070_012684</name>
</gene>
<dbReference type="Proteomes" id="UP001488838">
    <property type="component" value="Unassembled WGS sequence"/>
</dbReference>